<keyword evidence="1" id="KW-1133">Transmembrane helix</keyword>
<proteinExistence type="predicted"/>
<reference evidence="2" key="1">
    <citation type="submission" date="2022-08" db="EMBL/GenBank/DDBJ databases">
        <authorList>
            <consortium name="DOE Joint Genome Institute"/>
            <person name="Min B."/>
            <person name="Riley R."/>
            <person name="Sierra-Patev S."/>
            <person name="Naranjo-Ortiz M."/>
            <person name="Looney B."/>
            <person name="Konkel Z."/>
            <person name="Slot J.C."/>
            <person name="Sakamoto Y."/>
            <person name="Steenwyk J.L."/>
            <person name="Rokas A."/>
            <person name="Carro J."/>
            <person name="Camarero S."/>
            <person name="Ferreira P."/>
            <person name="Molpeceres G."/>
            <person name="Ruiz-Duenas F.J."/>
            <person name="Serrano A."/>
            <person name="Henrissat B."/>
            <person name="Drula E."/>
            <person name="Hughes K.W."/>
            <person name="Mata J.L."/>
            <person name="Ishikawa N.K."/>
            <person name="Vargas-Isla R."/>
            <person name="Ushijima S."/>
            <person name="Smith C.A."/>
            <person name="Ahrendt S."/>
            <person name="Andreopoulos W."/>
            <person name="He G."/>
            <person name="Labutti K."/>
            <person name="Lipzen A."/>
            <person name="Ng V."/>
            <person name="Sandor L."/>
            <person name="Barry K."/>
            <person name="Martinez A.T."/>
            <person name="Xiao Y."/>
            <person name="Gibbons J.G."/>
            <person name="Terashima K."/>
            <person name="Hibbett D.S."/>
            <person name="Grigoriev I.V."/>
        </authorList>
    </citation>
    <scope>NUCLEOTIDE SEQUENCE</scope>
    <source>
        <strain evidence="2">Sp2 HRB7682 ss15</strain>
    </source>
</reference>
<organism evidence="2 3">
    <name type="scientific">Lentinula lateritia</name>
    <dbReference type="NCBI Taxonomy" id="40482"/>
    <lineage>
        <taxon>Eukaryota</taxon>
        <taxon>Fungi</taxon>
        <taxon>Dikarya</taxon>
        <taxon>Basidiomycota</taxon>
        <taxon>Agaricomycotina</taxon>
        <taxon>Agaricomycetes</taxon>
        <taxon>Agaricomycetidae</taxon>
        <taxon>Agaricales</taxon>
        <taxon>Marasmiineae</taxon>
        <taxon>Omphalotaceae</taxon>
        <taxon>Lentinula</taxon>
    </lineage>
</organism>
<feature type="transmembrane region" description="Helical" evidence="1">
    <location>
        <begin position="160"/>
        <end position="183"/>
    </location>
</feature>
<gene>
    <name evidence="2" type="ORF">C8J55DRAFT_484519</name>
</gene>
<evidence type="ECO:0000256" key="1">
    <source>
        <dbReference type="SAM" id="Phobius"/>
    </source>
</evidence>
<keyword evidence="1" id="KW-0472">Membrane</keyword>
<dbReference type="Proteomes" id="UP001150238">
    <property type="component" value="Unassembled WGS sequence"/>
</dbReference>
<name>A0A9W9B025_9AGAR</name>
<comment type="caution">
    <text evidence="2">The sequence shown here is derived from an EMBL/GenBank/DDBJ whole genome shotgun (WGS) entry which is preliminary data.</text>
</comment>
<evidence type="ECO:0000313" key="3">
    <source>
        <dbReference type="Proteomes" id="UP001150238"/>
    </source>
</evidence>
<protein>
    <submittedName>
        <fullName evidence="2">Uncharacterized protein</fullName>
    </submittedName>
</protein>
<dbReference type="AlphaFoldDB" id="A0A9W9B025"/>
<dbReference type="EMBL" id="JANVFS010000002">
    <property type="protein sequence ID" value="KAJ4494805.1"/>
    <property type="molecule type" value="Genomic_DNA"/>
</dbReference>
<keyword evidence="1" id="KW-0812">Transmembrane</keyword>
<sequence length="184" mass="19778">MSSHSTLIDLDGTALSLPSIVSTIDATPSESCVMDSGTILPRTFTNADHPARATSPPIANDVNAPMILAEPIIPPSHSSIPEFENPNFDVLMPGYLANSKSSIDITVFEFHFLAQLDPRLKGKVLSVLTKAFLDLKAIDDSEDVFRKLLRSVSHDRGRNYVVALVAAGSALLGALTMFLVLAFL</sequence>
<evidence type="ECO:0000313" key="2">
    <source>
        <dbReference type="EMBL" id="KAJ4494805.1"/>
    </source>
</evidence>
<reference evidence="2" key="2">
    <citation type="journal article" date="2023" name="Proc. Natl. Acad. Sci. U.S.A.">
        <title>A global phylogenomic analysis of the shiitake genus Lentinula.</title>
        <authorList>
            <person name="Sierra-Patev S."/>
            <person name="Min B."/>
            <person name="Naranjo-Ortiz M."/>
            <person name="Looney B."/>
            <person name="Konkel Z."/>
            <person name="Slot J.C."/>
            <person name="Sakamoto Y."/>
            <person name="Steenwyk J.L."/>
            <person name="Rokas A."/>
            <person name="Carro J."/>
            <person name="Camarero S."/>
            <person name="Ferreira P."/>
            <person name="Molpeceres G."/>
            <person name="Ruiz-Duenas F.J."/>
            <person name="Serrano A."/>
            <person name="Henrissat B."/>
            <person name="Drula E."/>
            <person name="Hughes K.W."/>
            <person name="Mata J.L."/>
            <person name="Ishikawa N.K."/>
            <person name="Vargas-Isla R."/>
            <person name="Ushijima S."/>
            <person name="Smith C.A."/>
            <person name="Donoghue J."/>
            <person name="Ahrendt S."/>
            <person name="Andreopoulos W."/>
            <person name="He G."/>
            <person name="LaButti K."/>
            <person name="Lipzen A."/>
            <person name="Ng V."/>
            <person name="Riley R."/>
            <person name="Sandor L."/>
            <person name="Barry K."/>
            <person name="Martinez A.T."/>
            <person name="Xiao Y."/>
            <person name="Gibbons J.G."/>
            <person name="Terashima K."/>
            <person name="Grigoriev I.V."/>
            <person name="Hibbett D."/>
        </authorList>
    </citation>
    <scope>NUCLEOTIDE SEQUENCE</scope>
    <source>
        <strain evidence="2">Sp2 HRB7682 ss15</strain>
    </source>
</reference>
<accession>A0A9W9B025</accession>